<dbReference type="SUPFAM" id="SSF81330">
    <property type="entry name" value="Gated mechanosensitive channel"/>
    <property type="match status" value="1"/>
</dbReference>
<accession>E8X554</accession>
<dbReference type="RefSeq" id="WP_013579641.1">
    <property type="nucleotide sequence ID" value="NC_015064.1"/>
</dbReference>
<evidence type="ECO:0000256" key="10">
    <source>
        <dbReference type="HAMAP-Rule" id="MF_00115"/>
    </source>
</evidence>
<dbReference type="InterPro" id="IPR037673">
    <property type="entry name" value="MSC/AndL"/>
</dbReference>
<evidence type="ECO:0000256" key="4">
    <source>
        <dbReference type="ARBA" id="ARBA00022475"/>
    </source>
</evidence>
<keyword evidence="8 10" id="KW-0472">Membrane</keyword>
<dbReference type="OrthoDB" id="9810350at2"/>
<reference evidence="12" key="1">
    <citation type="submission" date="2011-01" db="EMBL/GenBank/DDBJ databases">
        <title>Complete sequence of chromosome of Acidobacterium sp. MP5ACTX9.</title>
        <authorList>
            <consortium name="US DOE Joint Genome Institute"/>
            <person name="Lucas S."/>
            <person name="Copeland A."/>
            <person name="Lapidus A."/>
            <person name="Cheng J.-F."/>
            <person name="Goodwin L."/>
            <person name="Pitluck S."/>
            <person name="Teshima H."/>
            <person name="Detter J.C."/>
            <person name="Han C."/>
            <person name="Tapia R."/>
            <person name="Land M."/>
            <person name="Hauser L."/>
            <person name="Kyrpides N."/>
            <person name="Ivanova N."/>
            <person name="Ovchinnikova G."/>
            <person name="Pagani I."/>
            <person name="Rawat S.R."/>
            <person name="Mannisto M."/>
            <person name="Haggblom M.M."/>
            <person name="Woyke T."/>
        </authorList>
    </citation>
    <scope>NUCLEOTIDE SEQUENCE [LARGE SCALE GENOMIC DNA]</scope>
    <source>
        <strain evidence="12">MP5ACTX9</strain>
    </source>
</reference>
<dbReference type="PANTHER" id="PTHR30266:SF2">
    <property type="entry name" value="LARGE-CONDUCTANCE MECHANOSENSITIVE CHANNEL"/>
    <property type="match status" value="1"/>
</dbReference>
<dbReference type="InterPro" id="IPR036019">
    <property type="entry name" value="MscL_channel"/>
</dbReference>
<comment type="subunit">
    <text evidence="10">Homopentamer.</text>
</comment>
<dbReference type="GO" id="GO:0005886">
    <property type="term" value="C:plasma membrane"/>
    <property type="evidence" value="ECO:0007669"/>
    <property type="project" value="UniProtKB-SubCell"/>
</dbReference>
<dbReference type="Gene3D" id="1.10.1200.120">
    <property type="entry name" value="Large-conductance mechanosensitive channel, MscL, domain 1"/>
    <property type="match status" value="1"/>
</dbReference>
<evidence type="ECO:0000256" key="5">
    <source>
        <dbReference type="ARBA" id="ARBA00022692"/>
    </source>
</evidence>
<keyword evidence="3 10" id="KW-0813">Transport</keyword>
<evidence type="ECO:0000256" key="8">
    <source>
        <dbReference type="ARBA" id="ARBA00023136"/>
    </source>
</evidence>
<keyword evidence="9 10" id="KW-0407">Ion channel</keyword>
<dbReference type="AlphaFoldDB" id="E8X554"/>
<dbReference type="PROSITE" id="PS01327">
    <property type="entry name" value="MSCL"/>
    <property type="match status" value="1"/>
</dbReference>
<evidence type="ECO:0000313" key="11">
    <source>
        <dbReference type="EMBL" id="ADW68318.1"/>
    </source>
</evidence>
<evidence type="ECO:0000256" key="6">
    <source>
        <dbReference type="ARBA" id="ARBA00022989"/>
    </source>
</evidence>
<keyword evidence="4 10" id="KW-1003">Cell membrane</keyword>
<gene>
    <name evidence="10" type="primary">mscL</name>
    <name evidence="11" type="ordered locus">AciX9_1256</name>
</gene>
<dbReference type="eggNOG" id="COG1970">
    <property type="taxonomic scope" value="Bacteria"/>
</dbReference>
<comment type="similarity">
    <text evidence="2 10">Belongs to the MscL family.</text>
</comment>
<proteinExistence type="inferred from homology"/>
<dbReference type="NCBIfam" id="TIGR00220">
    <property type="entry name" value="mscL"/>
    <property type="match status" value="1"/>
</dbReference>
<dbReference type="PRINTS" id="PR01264">
    <property type="entry name" value="MECHCHANNEL"/>
</dbReference>
<dbReference type="Proteomes" id="UP000000343">
    <property type="component" value="Chromosome"/>
</dbReference>
<dbReference type="GO" id="GO:0008381">
    <property type="term" value="F:mechanosensitive monoatomic ion channel activity"/>
    <property type="evidence" value="ECO:0007669"/>
    <property type="project" value="UniProtKB-UniRule"/>
</dbReference>
<evidence type="ECO:0000313" key="12">
    <source>
        <dbReference type="Proteomes" id="UP000000343"/>
    </source>
</evidence>
<keyword evidence="10" id="KW-0997">Cell inner membrane</keyword>
<keyword evidence="5 10" id="KW-0812">Transmembrane</keyword>
<evidence type="ECO:0000256" key="9">
    <source>
        <dbReference type="ARBA" id="ARBA00023303"/>
    </source>
</evidence>
<keyword evidence="7 10" id="KW-0406">Ion transport</keyword>
<dbReference type="PANTHER" id="PTHR30266">
    <property type="entry name" value="MECHANOSENSITIVE CHANNEL MSCL"/>
    <property type="match status" value="1"/>
</dbReference>
<evidence type="ECO:0000256" key="2">
    <source>
        <dbReference type="ARBA" id="ARBA00007254"/>
    </source>
</evidence>
<dbReference type="KEGG" id="acm:AciX9_1256"/>
<evidence type="ECO:0000256" key="1">
    <source>
        <dbReference type="ARBA" id="ARBA00004651"/>
    </source>
</evidence>
<protein>
    <recommendedName>
        <fullName evidence="10">Large-conductance mechanosensitive channel</fullName>
    </recommendedName>
</protein>
<feature type="transmembrane region" description="Helical" evidence="10">
    <location>
        <begin position="86"/>
        <end position="106"/>
    </location>
</feature>
<evidence type="ECO:0000256" key="7">
    <source>
        <dbReference type="ARBA" id="ARBA00023065"/>
    </source>
</evidence>
<comment type="function">
    <text evidence="10">Channel that opens in response to stretch forces in the membrane lipid bilayer. May participate in the regulation of osmotic pressure changes within the cell.</text>
</comment>
<evidence type="ECO:0000256" key="3">
    <source>
        <dbReference type="ARBA" id="ARBA00022448"/>
    </source>
</evidence>
<organism evidence="12">
    <name type="scientific">Granulicella tundricola (strain ATCC BAA-1859 / DSM 23138 / MP5ACTX9)</name>
    <dbReference type="NCBI Taxonomy" id="1198114"/>
    <lineage>
        <taxon>Bacteria</taxon>
        <taxon>Pseudomonadati</taxon>
        <taxon>Acidobacteriota</taxon>
        <taxon>Terriglobia</taxon>
        <taxon>Terriglobales</taxon>
        <taxon>Acidobacteriaceae</taxon>
        <taxon>Granulicella</taxon>
    </lineage>
</organism>
<name>E8X554_GRATM</name>
<keyword evidence="6 10" id="KW-1133">Transmembrane helix</keyword>
<dbReference type="PaxDb" id="1198114-AciX9_1256"/>
<dbReference type="Pfam" id="PF01741">
    <property type="entry name" value="MscL"/>
    <property type="match status" value="1"/>
</dbReference>
<comment type="subcellular location">
    <subcellularLocation>
        <location evidence="10">Cell inner membrane</location>
        <topology evidence="10">Multi-pass membrane protein</topology>
    </subcellularLocation>
    <subcellularLocation>
        <location evidence="1">Cell membrane</location>
        <topology evidence="1">Multi-pass membrane protein</topology>
    </subcellularLocation>
</comment>
<sequence>MLKGFRDFILRGNVVDLAVAVIIGAAFGAITASFTADIITPLISAIAGTPDFSSLVIHMPVLHAVTPPSPLPANYIPPGELHVGKLLNAVINFLIVAGVLYFLVVMPIGKLLARLNPPAAVTTKPCPQCLSDVPLAATRCKFCTQPV</sequence>
<feature type="transmembrane region" description="Helical" evidence="10">
    <location>
        <begin position="12"/>
        <end position="34"/>
    </location>
</feature>
<dbReference type="STRING" id="1198114.AciX9_1256"/>
<dbReference type="EMBL" id="CP002480">
    <property type="protein sequence ID" value="ADW68318.1"/>
    <property type="molecule type" value="Genomic_DNA"/>
</dbReference>
<dbReference type="InterPro" id="IPR019823">
    <property type="entry name" value="Mechanosensitive_channel_CS"/>
</dbReference>
<dbReference type="HOGENOM" id="CLU_095787_2_3_0"/>
<dbReference type="InterPro" id="IPR001185">
    <property type="entry name" value="MS_channel"/>
</dbReference>
<dbReference type="HAMAP" id="MF_00115">
    <property type="entry name" value="MscL"/>
    <property type="match status" value="1"/>
</dbReference>
<keyword evidence="12" id="KW-1185">Reference proteome</keyword>